<dbReference type="Pfam" id="PF13365">
    <property type="entry name" value="Trypsin_2"/>
    <property type="match status" value="1"/>
</dbReference>
<feature type="region of interest" description="Disordered" evidence="2">
    <location>
        <begin position="67"/>
        <end position="108"/>
    </location>
</feature>
<evidence type="ECO:0000256" key="1">
    <source>
        <dbReference type="SAM" id="Coils"/>
    </source>
</evidence>
<dbReference type="EMBL" id="QQOH01000003">
    <property type="protein sequence ID" value="RDE19801.1"/>
    <property type="molecule type" value="Genomic_DNA"/>
</dbReference>
<dbReference type="PANTHER" id="PTHR22939:SF129">
    <property type="entry name" value="SERINE PROTEASE HTRA2, MITOCHONDRIAL"/>
    <property type="match status" value="1"/>
</dbReference>
<dbReference type="Gene3D" id="2.40.10.120">
    <property type="match status" value="1"/>
</dbReference>
<feature type="domain" description="DUF4124" evidence="3">
    <location>
        <begin position="38"/>
        <end position="88"/>
    </location>
</feature>
<keyword evidence="5" id="KW-1185">Reference proteome</keyword>
<dbReference type="InterPro" id="IPR025392">
    <property type="entry name" value="DUF4124"/>
</dbReference>
<dbReference type="OrthoDB" id="6079871at2"/>
<reference evidence="4 5" key="1">
    <citation type="submission" date="2018-07" db="EMBL/GenBank/DDBJ databases">
        <title>Motiliproteus coralliicola sp. nov., a bacterium isolated from Coral.</title>
        <authorList>
            <person name="Wang G."/>
        </authorList>
    </citation>
    <scope>NUCLEOTIDE SEQUENCE [LARGE SCALE GENOMIC DNA]</scope>
    <source>
        <strain evidence="4 5">C34</strain>
    </source>
</reference>
<keyword evidence="1" id="KW-0175">Coiled coil</keyword>
<dbReference type="Proteomes" id="UP000253769">
    <property type="component" value="Unassembled WGS sequence"/>
</dbReference>
<feature type="compositionally biased region" description="Polar residues" evidence="2">
    <location>
        <begin position="90"/>
        <end position="108"/>
    </location>
</feature>
<evidence type="ECO:0000256" key="2">
    <source>
        <dbReference type="SAM" id="MobiDB-lite"/>
    </source>
</evidence>
<sequence>MSLMDRSATVCTGAVPVLSRRLLRFGPLVLLLSTLTISALLAGQSAHAQIYKYQDANGQWHFSDKPFKHQQQQPTNPAPADIADDADQPTEPSTDISPTSDTGIDSVTSIDDKTNLAARFEQRFHAQTEIERATQAVVSIDSAMSIGSGFFVSDDGLLLTNKHVVRPTETSHWQERKERIAEEADQLNSLNGWLSNEKHRLSQMRQELNEYEERIRKAGRNSMKGAANSDYQILSERYQLWKQEYDDTYANYQTRSKTLRKAQSEFNFQSSSSRVKQHFTVILKDNSKLKARLLALSTEHDLALLKVDGYRTPKLQALAQPKLFQGQPVYAIGSPLGMRDHVTSGIITRIGKQGVVTDTQILPGNSGGPLVNEQGEVIGINTLKVLNRSISTEGFGIAIPLATIRAEFGTKLGSF</sequence>
<evidence type="ECO:0000313" key="4">
    <source>
        <dbReference type="EMBL" id="RDE19801.1"/>
    </source>
</evidence>
<protein>
    <submittedName>
        <fullName evidence="4">DUF4124 domain-containing protein</fullName>
    </submittedName>
</protein>
<dbReference type="AlphaFoldDB" id="A0A369WEN3"/>
<comment type="caution">
    <text evidence="4">The sequence shown here is derived from an EMBL/GenBank/DDBJ whole genome shotgun (WGS) entry which is preliminary data.</text>
</comment>
<dbReference type="InterPro" id="IPR043504">
    <property type="entry name" value="Peptidase_S1_PA_chymotrypsin"/>
</dbReference>
<dbReference type="Pfam" id="PF13511">
    <property type="entry name" value="DUF4124"/>
    <property type="match status" value="1"/>
</dbReference>
<organism evidence="4 5">
    <name type="scientific">Motiliproteus coralliicola</name>
    <dbReference type="NCBI Taxonomy" id="2283196"/>
    <lineage>
        <taxon>Bacteria</taxon>
        <taxon>Pseudomonadati</taxon>
        <taxon>Pseudomonadota</taxon>
        <taxon>Gammaproteobacteria</taxon>
        <taxon>Oceanospirillales</taxon>
        <taxon>Oceanospirillaceae</taxon>
        <taxon>Motiliproteus</taxon>
    </lineage>
</organism>
<feature type="coiled-coil region" evidence="1">
    <location>
        <begin position="194"/>
        <end position="221"/>
    </location>
</feature>
<gene>
    <name evidence="4" type="ORF">DV711_13080</name>
</gene>
<proteinExistence type="predicted"/>
<evidence type="ECO:0000313" key="5">
    <source>
        <dbReference type="Proteomes" id="UP000253769"/>
    </source>
</evidence>
<dbReference type="InterPro" id="IPR009003">
    <property type="entry name" value="Peptidase_S1_PA"/>
</dbReference>
<evidence type="ECO:0000259" key="3">
    <source>
        <dbReference type="Pfam" id="PF13511"/>
    </source>
</evidence>
<name>A0A369WEN3_9GAMM</name>
<dbReference type="PANTHER" id="PTHR22939">
    <property type="entry name" value="SERINE PROTEASE FAMILY S1C HTRA-RELATED"/>
    <property type="match status" value="1"/>
</dbReference>
<dbReference type="Gene3D" id="2.40.10.10">
    <property type="entry name" value="Trypsin-like serine proteases"/>
    <property type="match status" value="1"/>
</dbReference>
<accession>A0A369WEN3</accession>
<dbReference type="SUPFAM" id="SSF50494">
    <property type="entry name" value="Trypsin-like serine proteases"/>
    <property type="match status" value="1"/>
</dbReference>